<keyword evidence="3" id="KW-0732">Signal</keyword>
<dbReference type="InterPro" id="IPR059100">
    <property type="entry name" value="TSP3_bac"/>
</dbReference>
<organism evidence="6 7">
    <name type="scientific">Microbacterium telephonicum</name>
    <dbReference type="NCBI Taxonomy" id="1714841"/>
    <lineage>
        <taxon>Bacteria</taxon>
        <taxon>Bacillati</taxon>
        <taxon>Actinomycetota</taxon>
        <taxon>Actinomycetes</taxon>
        <taxon>Micrococcales</taxon>
        <taxon>Microbacteriaceae</taxon>
        <taxon>Microbacterium</taxon>
    </lineage>
</organism>
<proteinExistence type="predicted"/>
<evidence type="ECO:0000313" key="6">
    <source>
        <dbReference type="EMBL" id="RLK52509.1"/>
    </source>
</evidence>
<comment type="caution">
    <text evidence="6">The sequence shown here is derived from an EMBL/GenBank/DDBJ whole genome shotgun (WGS) entry which is preliminary data.</text>
</comment>
<feature type="compositionally biased region" description="Acidic residues" evidence="5">
    <location>
        <begin position="27"/>
        <end position="37"/>
    </location>
</feature>
<dbReference type="InterPro" id="IPR053180">
    <property type="entry name" value="Ca-binding_acidic-repeat"/>
</dbReference>
<dbReference type="Gene3D" id="4.10.1080.10">
    <property type="entry name" value="TSP type-3 repeat"/>
    <property type="match status" value="1"/>
</dbReference>
<dbReference type="SUPFAM" id="SSF103647">
    <property type="entry name" value="TSP type-3 repeat"/>
    <property type="match status" value="1"/>
</dbReference>
<evidence type="ECO:0000256" key="5">
    <source>
        <dbReference type="SAM" id="MobiDB-lite"/>
    </source>
</evidence>
<keyword evidence="2" id="KW-0964">Secreted</keyword>
<evidence type="ECO:0000256" key="2">
    <source>
        <dbReference type="ARBA" id="ARBA00022525"/>
    </source>
</evidence>
<evidence type="ECO:0000313" key="7">
    <source>
        <dbReference type="Proteomes" id="UP000273158"/>
    </source>
</evidence>
<evidence type="ECO:0008006" key="8">
    <source>
        <dbReference type="Google" id="ProtNLM"/>
    </source>
</evidence>
<dbReference type="EMBL" id="RCDB01000001">
    <property type="protein sequence ID" value="RLK52509.1"/>
    <property type="molecule type" value="Genomic_DNA"/>
</dbReference>
<keyword evidence="4" id="KW-0106">Calcium</keyword>
<dbReference type="PANTHER" id="PTHR37467:SF1">
    <property type="entry name" value="EXPORTED CALCIUM-BINDING GLYCOPROTEIN"/>
    <property type="match status" value="1"/>
</dbReference>
<feature type="compositionally biased region" description="Basic and acidic residues" evidence="5">
    <location>
        <begin position="56"/>
        <end position="77"/>
    </location>
</feature>
<comment type="subcellular location">
    <subcellularLocation>
        <location evidence="1">Secreted</location>
    </subcellularLocation>
</comment>
<sequence length="492" mass="51391">MSNAAEHFGWTVADGAIYVTDPWSADTDGDGLTDGDEAGTAARTADGETAYAGRSDPTREDSDVDGLDDRLETKGWRSTDGIVYLTDPMEPDSDGDGLSDGQEAGAPIDGAAYVVFSDPQKTDTDADGLTDAEEADLSLDAFNADSDGDGLSDADEVDQFGTAPDEIDTDGDGFDDAYELANREGRGLDPLWPDEQISASTYAWDFAQGAVLGELAPGDSLPWLAGNLASGASGFIPGAGWVVGSAADVRDAVGAAIHADWVGAGFSVLGLVPFGGDATAIPAKVAKFVARHPELAPAVGAAIVGLAWVPSHIKASALKAIAPADWDYLRAHGVSEASLLRLQQGRSSISTVAISAQRSGHVERVNTPFFDSGPAGEAWLEARYPPTDGVKHSQVVLRTDGCIVVCNAVARRFDVFVDGVAHESKVGRVTLTDSIERQIRSDAYLVESGVGGVESAHWHFFASGQSNSIGATQPVLDLLDELGIEYTIHLPK</sequence>
<reference evidence="6 7" key="1">
    <citation type="journal article" date="2015" name="Stand. Genomic Sci.">
        <title>Genomic Encyclopedia of Bacterial and Archaeal Type Strains, Phase III: the genomes of soil and plant-associated and newly described type strains.</title>
        <authorList>
            <person name="Whitman W.B."/>
            <person name="Woyke T."/>
            <person name="Klenk H.P."/>
            <person name="Zhou Y."/>
            <person name="Lilburn T.G."/>
            <person name="Beck B.J."/>
            <person name="De Vos P."/>
            <person name="Vandamme P."/>
            <person name="Eisen J.A."/>
            <person name="Garrity G."/>
            <person name="Hugenholtz P."/>
            <person name="Kyrpides N.C."/>
        </authorList>
    </citation>
    <scope>NUCLEOTIDE SEQUENCE [LARGE SCALE GENOMIC DNA]</scope>
    <source>
        <strain evidence="6 7">S2T63</strain>
    </source>
</reference>
<dbReference type="GO" id="GO:0005509">
    <property type="term" value="F:calcium ion binding"/>
    <property type="evidence" value="ECO:0007669"/>
    <property type="project" value="InterPro"/>
</dbReference>
<dbReference type="Pfam" id="PF18884">
    <property type="entry name" value="TSP3_bac"/>
    <property type="match status" value="5"/>
</dbReference>
<feature type="region of interest" description="Disordered" evidence="5">
    <location>
        <begin position="21"/>
        <end position="105"/>
    </location>
</feature>
<name>A0A498CBK7_9MICO</name>
<evidence type="ECO:0000256" key="1">
    <source>
        <dbReference type="ARBA" id="ARBA00004613"/>
    </source>
</evidence>
<dbReference type="PANTHER" id="PTHR37467">
    <property type="entry name" value="EXPORTED CALCIUM-BINDING GLYCOPROTEIN-RELATED"/>
    <property type="match status" value="1"/>
</dbReference>
<evidence type="ECO:0000256" key="3">
    <source>
        <dbReference type="ARBA" id="ARBA00022729"/>
    </source>
</evidence>
<dbReference type="AlphaFoldDB" id="A0A498CBK7"/>
<protein>
    <recommendedName>
        <fullName evidence="8">Thrombospondin type 3 repeat-containing protein</fullName>
    </recommendedName>
</protein>
<gene>
    <name evidence="6" type="ORF">C7474_0454</name>
</gene>
<accession>A0A498CBK7</accession>
<keyword evidence="7" id="KW-1185">Reference proteome</keyword>
<dbReference type="CDD" id="cd20742">
    <property type="entry name" value="FIX_vWA-like"/>
    <property type="match status" value="1"/>
</dbReference>
<evidence type="ECO:0000256" key="4">
    <source>
        <dbReference type="ARBA" id="ARBA00022837"/>
    </source>
</evidence>
<dbReference type="InterPro" id="IPR028974">
    <property type="entry name" value="TSP_type-3_rpt"/>
</dbReference>
<dbReference type="Proteomes" id="UP000273158">
    <property type="component" value="Unassembled WGS sequence"/>
</dbReference>